<reference evidence="2" key="1">
    <citation type="submission" date="2020-09" db="EMBL/GenBank/DDBJ databases">
        <authorList>
            <person name="Yoon J.-W."/>
        </authorList>
    </citation>
    <scope>NUCLEOTIDE SEQUENCE</scope>
    <source>
        <strain evidence="2">KMU-158</strain>
    </source>
</reference>
<dbReference type="Proteomes" id="UP000610558">
    <property type="component" value="Unassembled WGS sequence"/>
</dbReference>
<keyword evidence="3" id="KW-1185">Reference proteome</keyword>
<gene>
    <name evidence="2" type="ORF">IB286_03310</name>
</gene>
<keyword evidence="2" id="KW-0808">Transferase</keyword>
<dbReference type="Pfam" id="PF01553">
    <property type="entry name" value="Acyltransferase"/>
    <property type="match status" value="1"/>
</dbReference>
<protein>
    <submittedName>
        <fullName evidence="2">1-acyl-sn-glycerol-3-phosphate acyltransferase</fullName>
    </submittedName>
</protein>
<evidence type="ECO:0000313" key="3">
    <source>
        <dbReference type="Proteomes" id="UP000610558"/>
    </source>
</evidence>
<organism evidence="2 3">
    <name type="scientific">Spongiibacter pelagi</name>
    <dbReference type="NCBI Taxonomy" id="2760804"/>
    <lineage>
        <taxon>Bacteria</taxon>
        <taxon>Pseudomonadati</taxon>
        <taxon>Pseudomonadota</taxon>
        <taxon>Gammaproteobacteria</taxon>
        <taxon>Cellvibrionales</taxon>
        <taxon>Spongiibacteraceae</taxon>
        <taxon>Spongiibacter</taxon>
    </lineage>
</organism>
<dbReference type="SUPFAM" id="SSF69593">
    <property type="entry name" value="Glycerol-3-phosphate (1)-acyltransferase"/>
    <property type="match status" value="1"/>
</dbReference>
<comment type="caution">
    <text evidence="2">The sequence shown here is derived from an EMBL/GenBank/DDBJ whole genome shotgun (WGS) entry which is preliminary data.</text>
</comment>
<dbReference type="SMART" id="SM00563">
    <property type="entry name" value="PlsC"/>
    <property type="match status" value="1"/>
</dbReference>
<dbReference type="GO" id="GO:0042840">
    <property type="term" value="P:D-glucuronate catabolic process"/>
    <property type="evidence" value="ECO:0007669"/>
    <property type="project" value="TreeGrafter"/>
</dbReference>
<name>A0A927C0Y9_9GAMM</name>
<dbReference type="GO" id="GO:0016746">
    <property type="term" value="F:acyltransferase activity"/>
    <property type="evidence" value="ECO:0007669"/>
    <property type="project" value="UniProtKB-KW"/>
</dbReference>
<sequence length="383" mass="43325">MDKFADIRPYADDEVADVIQRLLDEPEMLGAVAALRIPRIYKWLPKLIRPALRFMLRREFKDVSSVRGFQVFVKHYMDQMIESSTREFTVSGCDQLKPRQAYLFISNHRDIALDPAFVNYALYHNGGDTVRIAIGDNLLTKPWASDLMRLNKSFIVRRSAKAPRQMLAAFRQLSEYIRYSLLEDNESVWIAQREGRAKNGNDRTEAAMIKMIGMAQDKATESFADYINKLNIIPVSISYEWDPLDEAKAQELTAIERDGAYQKAEHEDLKSIASGITGNKGHVHVHFAAPLQGDFADANAVAAALDNAIISNYRLHPSNLLAYAALNQDEGWKNLAEAKVISEADQQQFNQHFEAMPASYRQKAMEIYARPVANKLAQLAQAA</sequence>
<feature type="domain" description="Phospholipid/glycerol acyltransferase" evidence="1">
    <location>
        <begin position="102"/>
        <end position="240"/>
    </location>
</feature>
<evidence type="ECO:0000313" key="2">
    <source>
        <dbReference type="EMBL" id="MBD2858022.1"/>
    </source>
</evidence>
<keyword evidence="2" id="KW-0012">Acyltransferase</keyword>
<accession>A0A927C0Y9</accession>
<dbReference type="PANTHER" id="PTHR30068">
    <property type="entry name" value="URONATE ISOMERASE"/>
    <property type="match status" value="1"/>
</dbReference>
<dbReference type="PANTHER" id="PTHR30068:SF3">
    <property type="entry name" value="PHOSPHOLIPID_GLYCEROL ACYLTRANSFERASE DOMAIN-CONTAINING PROTEIN"/>
    <property type="match status" value="1"/>
</dbReference>
<dbReference type="EMBL" id="JACXLD010000001">
    <property type="protein sequence ID" value="MBD2858022.1"/>
    <property type="molecule type" value="Genomic_DNA"/>
</dbReference>
<evidence type="ECO:0000259" key="1">
    <source>
        <dbReference type="SMART" id="SM00563"/>
    </source>
</evidence>
<dbReference type="AlphaFoldDB" id="A0A927C0Y9"/>
<proteinExistence type="predicted"/>
<dbReference type="GO" id="GO:0019698">
    <property type="term" value="P:D-galacturonate catabolic process"/>
    <property type="evidence" value="ECO:0007669"/>
    <property type="project" value="TreeGrafter"/>
</dbReference>
<dbReference type="InterPro" id="IPR002123">
    <property type="entry name" value="Plipid/glycerol_acylTrfase"/>
</dbReference>